<dbReference type="GeneID" id="4706480"/>
<dbReference type="PANTHER" id="PTHR24223:SF456">
    <property type="entry name" value="MULTIDRUG RESISTANCE-ASSOCIATED PROTEIN LETHAL(2)03659"/>
    <property type="match status" value="1"/>
</dbReference>
<dbReference type="GO" id="GO:0005524">
    <property type="term" value="F:ATP binding"/>
    <property type="evidence" value="ECO:0007669"/>
    <property type="project" value="UniProtKB-KW"/>
</dbReference>
<dbReference type="OrthoDB" id="4508772at2759"/>
<keyword evidence="4" id="KW-0812">Transmembrane</keyword>
<dbReference type="PANTHER" id="PTHR24223">
    <property type="entry name" value="ATP-BINDING CASSETTE SUB-FAMILY C"/>
    <property type="match status" value="1"/>
</dbReference>
<dbReference type="STRING" id="344612.A1CAP0"/>
<protein>
    <submittedName>
        <fullName evidence="11">ABC bile acid transporter, putative</fullName>
    </submittedName>
</protein>
<dbReference type="GO" id="GO:0016020">
    <property type="term" value="C:membrane"/>
    <property type="evidence" value="ECO:0007669"/>
    <property type="project" value="UniProtKB-SubCell"/>
</dbReference>
<keyword evidence="9" id="KW-0472">Membrane</keyword>
<evidence type="ECO:0000256" key="9">
    <source>
        <dbReference type="ARBA" id="ARBA00023136"/>
    </source>
</evidence>
<dbReference type="Pfam" id="PF00005">
    <property type="entry name" value="ABC_tran"/>
    <property type="match status" value="1"/>
</dbReference>
<dbReference type="InterPro" id="IPR003439">
    <property type="entry name" value="ABC_transporter-like_ATP-bd"/>
</dbReference>
<sequence length="328" mass="36284">MAIRMYVMFELDMNCVERVLEYSDITTERYEGLDAPAGWPSKGRLEVTNLSLSYAPDQPLVLRQVSFQIKPGEKIGIVGRTGAGKSSLALALFRFLEAQEGRILIDGVNISQINLRDLRRRIGIIPQDPTLFAGTIRSNLDPFNEHDDCELLIALGRVQWVMQDGDILSAVGHVRTGKELDSQTDEALLHEKTALSELNASVAEGGSNFSQGQRQLLCLARAILAAPKILVLDEATSAVDVATDEVIQKSIRSDFGQGSSTMLVIAHRISTIADFDRVLVLDAGRVIEFASPWDLMQLENGVFRRMVEEDGECDSLRRMISKNTSRAH</sequence>
<accession>A1CAP0</accession>
<comment type="similarity">
    <text evidence="2">Belongs to the ABC transporter superfamily. ABCC family. Conjugate transporter (TC 3.A.1.208) subfamily.</text>
</comment>
<dbReference type="PROSITE" id="PS50893">
    <property type="entry name" value="ABC_TRANSPORTER_2"/>
    <property type="match status" value="1"/>
</dbReference>
<dbReference type="InterPro" id="IPR050173">
    <property type="entry name" value="ABC_transporter_C-like"/>
</dbReference>
<evidence type="ECO:0000256" key="7">
    <source>
        <dbReference type="ARBA" id="ARBA00022840"/>
    </source>
</evidence>
<dbReference type="Gene3D" id="3.40.50.300">
    <property type="entry name" value="P-loop containing nucleotide triphosphate hydrolases"/>
    <property type="match status" value="1"/>
</dbReference>
<dbReference type="GO" id="GO:0016887">
    <property type="term" value="F:ATP hydrolysis activity"/>
    <property type="evidence" value="ECO:0007669"/>
    <property type="project" value="InterPro"/>
</dbReference>
<dbReference type="PROSITE" id="PS00211">
    <property type="entry name" value="ABC_TRANSPORTER_1"/>
    <property type="match status" value="1"/>
</dbReference>
<gene>
    <name evidence="11" type="ORF">ACLA_012360</name>
</gene>
<evidence type="ECO:0000256" key="1">
    <source>
        <dbReference type="ARBA" id="ARBA00004141"/>
    </source>
</evidence>
<evidence type="ECO:0000256" key="8">
    <source>
        <dbReference type="ARBA" id="ARBA00022989"/>
    </source>
</evidence>
<keyword evidence="7" id="KW-0067">ATP-binding</keyword>
<name>A1CAP0_ASPCL</name>
<evidence type="ECO:0000313" key="11">
    <source>
        <dbReference type="EMBL" id="EAW12808.1"/>
    </source>
</evidence>
<reference evidence="11 12" key="1">
    <citation type="journal article" date="2008" name="PLoS Genet.">
        <title>Genomic islands in the pathogenic filamentous fungus Aspergillus fumigatus.</title>
        <authorList>
            <person name="Fedorova N.D."/>
            <person name="Khaldi N."/>
            <person name="Joardar V.S."/>
            <person name="Maiti R."/>
            <person name="Amedeo P."/>
            <person name="Anderson M.J."/>
            <person name="Crabtree J."/>
            <person name="Silva J.C."/>
            <person name="Badger J.H."/>
            <person name="Albarraq A."/>
            <person name="Angiuoli S."/>
            <person name="Bussey H."/>
            <person name="Bowyer P."/>
            <person name="Cotty P.J."/>
            <person name="Dyer P.S."/>
            <person name="Egan A."/>
            <person name="Galens K."/>
            <person name="Fraser-Liggett C.M."/>
            <person name="Haas B.J."/>
            <person name="Inman J.M."/>
            <person name="Kent R."/>
            <person name="Lemieux S."/>
            <person name="Malavazi I."/>
            <person name="Orvis J."/>
            <person name="Roemer T."/>
            <person name="Ronning C.M."/>
            <person name="Sundaram J.P."/>
            <person name="Sutton G."/>
            <person name="Turner G."/>
            <person name="Venter J.C."/>
            <person name="White O.R."/>
            <person name="Whitty B.R."/>
            <person name="Youngman P."/>
            <person name="Wolfe K.H."/>
            <person name="Goldman G.H."/>
            <person name="Wortman J.R."/>
            <person name="Jiang B."/>
            <person name="Denning D.W."/>
            <person name="Nierman W.C."/>
        </authorList>
    </citation>
    <scope>NUCLEOTIDE SEQUENCE [LARGE SCALE GENOMIC DNA]</scope>
    <source>
        <strain evidence="12">ATCC 1007 / CBS 513.65 / DSM 816 / NCTC 3887 / NRRL 1</strain>
    </source>
</reference>
<dbReference type="SUPFAM" id="SSF52540">
    <property type="entry name" value="P-loop containing nucleoside triphosphate hydrolases"/>
    <property type="match status" value="1"/>
</dbReference>
<keyword evidence="6" id="KW-0547">Nucleotide-binding</keyword>
<keyword evidence="8" id="KW-1133">Transmembrane helix</keyword>
<dbReference type="InterPro" id="IPR027417">
    <property type="entry name" value="P-loop_NTPase"/>
</dbReference>
<dbReference type="VEuPathDB" id="FungiDB:ACLA_012360"/>
<evidence type="ECO:0000256" key="3">
    <source>
        <dbReference type="ARBA" id="ARBA00022448"/>
    </source>
</evidence>
<dbReference type="OMA" id="YANITHA"/>
<dbReference type="Proteomes" id="UP000006701">
    <property type="component" value="Unassembled WGS sequence"/>
</dbReference>
<keyword evidence="5" id="KW-0677">Repeat</keyword>
<dbReference type="InterPro" id="IPR003593">
    <property type="entry name" value="AAA+_ATPase"/>
</dbReference>
<evidence type="ECO:0000256" key="6">
    <source>
        <dbReference type="ARBA" id="ARBA00022741"/>
    </source>
</evidence>
<evidence type="ECO:0000256" key="5">
    <source>
        <dbReference type="ARBA" id="ARBA00022737"/>
    </source>
</evidence>
<evidence type="ECO:0000256" key="4">
    <source>
        <dbReference type="ARBA" id="ARBA00022692"/>
    </source>
</evidence>
<comment type="subcellular location">
    <subcellularLocation>
        <location evidence="1">Membrane</location>
        <topology evidence="1">Multi-pass membrane protein</topology>
    </subcellularLocation>
</comment>
<dbReference type="FunFam" id="3.40.50.300:FF:000610">
    <property type="entry name" value="Multidrug resistance-associated ABC transporter"/>
    <property type="match status" value="1"/>
</dbReference>
<dbReference type="CDD" id="cd03244">
    <property type="entry name" value="ABCC_MRP_domain2"/>
    <property type="match status" value="1"/>
</dbReference>
<evidence type="ECO:0000313" key="12">
    <source>
        <dbReference type="Proteomes" id="UP000006701"/>
    </source>
</evidence>
<dbReference type="HOGENOM" id="CLU_000604_1_9_1"/>
<dbReference type="GO" id="GO:0042626">
    <property type="term" value="F:ATPase-coupled transmembrane transporter activity"/>
    <property type="evidence" value="ECO:0007669"/>
    <property type="project" value="TreeGrafter"/>
</dbReference>
<dbReference type="eggNOG" id="KOG0054">
    <property type="taxonomic scope" value="Eukaryota"/>
</dbReference>
<dbReference type="KEGG" id="act:ACLA_012360"/>
<organism evidence="11 12">
    <name type="scientific">Aspergillus clavatus (strain ATCC 1007 / CBS 513.65 / DSM 816 / NCTC 3887 / NRRL 1 / QM 1276 / 107)</name>
    <dbReference type="NCBI Taxonomy" id="344612"/>
    <lineage>
        <taxon>Eukaryota</taxon>
        <taxon>Fungi</taxon>
        <taxon>Dikarya</taxon>
        <taxon>Ascomycota</taxon>
        <taxon>Pezizomycotina</taxon>
        <taxon>Eurotiomycetes</taxon>
        <taxon>Eurotiomycetidae</taxon>
        <taxon>Eurotiales</taxon>
        <taxon>Aspergillaceae</taxon>
        <taxon>Aspergillus</taxon>
        <taxon>Aspergillus subgen. Fumigati</taxon>
    </lineage>
</organism>
<dbReference type="InterPro" id="IPR017871">
    <property type="entry name" value="ABC_transporter-like_CS"/>
</dbReference>
<keyword evidence="12" id="KW-1185">Reference proteome</keyword>
<evidence type="ECO:0000259" key="10">
    <source>
        <dbReference type="PROSITE" id="PS50893"/>
    </source>
</evidence>
<feature type="domain" description="ABC transporter" evidence="10">
    <location>
        <begin position="45"/>
        <end position="308"/>
    </location>
</feature>
<dbReference type="SMART" id="SM00382">
    <property type="entry name" value="AAA"/>
    <property type="match status" value="1"/>
</dbReference>
<dbReference type="RefSeq" id="XP_001274234.1">
    <property type="nucleotide sequence ID" value="XM_001274233.1"/>
</dbReference>
<dbReference type="AlphaFoldDB" id="A1CAP0"/>
<keyword evidence="3" id="KW-0813">Transport</keyword>
<proteinExistence type="inferred from homology"/>
<dbReference type="EMBL" id="DS027049">
    <property type="protein sequence ID" value="EAW12808.1"/>
    <property type="molecule type" value="Genomic_DNA"/>
</dbReference>
<evidence type="ECO:0000256" key="2">
    <source>
        <dbReference type="ARBA" id="ARBA00009726"/>
    </source>
</evidence>